<dbReference type="KEGG" id="tna:CTN_1137"/>
<accession>B9K8N0</accession>
<evidence type="ECO:0000313" key="2">
    <source>
        <dbReference type="Proteomes" id="UP000000445"/>
    </source>
</evidence>
<protein>
    <submittedName>
        <fullName evidence="1">Uncharacterized protein</fullName>
    </submittedName>
</protein>
<proteinExistence type="predicted"/>
<dbReference type="Gene3D" id="2.60.320.10">
    <property type="entry name" value="N-utilization substance G protein NusG, insert domain"/>
    <property type="match status" value="1"/>
</dbReference>
<evidence type="ECO:0000313" key="1">
    <source>
        <dbReference type="EMBL" id="ACM23313.1"/>
    </source>
</evidence>
<dbReference type="EMBL" id="CP000916">
    <property type="protein sequence ID" value="ACM23313.1"/>
    <property type="molecule type" value="Genomic_DNA"/>
</dbReference>
<dbReference type="STRING" id="309803.CTN_1137"/>
<organism evidence="1 2">
    <name type="scientific">Thermotoga neapolitana (strain ATCC 49049 / DSM 4359 / NBRC 107923 / NS-E)</name>
    <dbReference type="NCBI Taxonomy" id="309803"/>
    <lineage>
        <taxon>Bacteria</taxon>
        <taxon>Thermotogati</taxon>
        <taxon>Thermotogota</taxon>
        <taxon>Thermotogae</taxon>
        <taxon>Thermotogales</taxon>
        <taxon>Thermotogaceae</taxon>
        <taxon>Thermotoga</taxon>
    </lineage>
</organism>
<name>B9K8N0_THENN</name>
<dbReference type="eggNOG" id="COG5341">
    <property type="taxonomic scope" value="Bacteria"/>
</dbReference>
<dbReference type="HOGENOM" id="CLU_130936_3_1_0"/>
<dbReference type="AlphaFoldDB" id="B9K8N0"/>
<dbReference type="RefSeq" id="WP_015919628.1">
    <property type="nucleotide sequence ID" value="NC_011978.1"/>
</dbReference>
<dbReference type="Proteomes" id="UP000000445">
    <property type="component" value="Chromosome"/>
</dbReference>
<sequence length="116" mass="13254">MRKFFEKRDLLIFLIVLFSIGLSFVVPRGNGEKVVVEGKDFRKVLEKPGLYDITEDGRFLMRVEFDGKKVRVVESTCPLKICVKTGWVGPGGTIVCVPNEVIIYFEGKTDYDTETW</sequence>
<reference evidence="1 2" key="1">
    <citation type="journal article" date="2009" name="Biosci. Biotechnol. Biochem.">
        <title>WeGAS: a web-based microbial genome annotation system.</title>
        <authorList>
            <person name="Lee D."/>
            <person name="Seo H."/>
            <person name="Park C."/>
            <person name="Park K."/>
        </authorList>
    </citation>
    <scope>NUCLEOTIDE SEQUENCE [LARGE SCALE GENOMIC DNA]</scope>
    <source>
        <strain evidence="2">ATCC 49049 / DSM 4359 / NBRC 107923 / NS-E</strain>
    </source>
</reference>
<keyword evidence="2" id="KW-1185">Reference proteome</keyword>
<dbReference type="CDD" id="cd09846">
    <property type="entry name" value="DUF1312"/>
    <property type="match status" value="1"/>
</dbReference>
<dbReference type="Pfam" id="PF07009">
    <property type="entry name" value="NusG_II"/>
    <property type="match status" value="1"/>
</dbReference>
<gene>
    <name evidence="1" type="ordered locus">CTN_1137</name>
</gene>
<dbReference type="InterPro" id="IPR038690">
    <property type="entry name" value="NusG_2_sf"/>
</dbReference>